<organism evidence="1 2">
    <name type="scientific">Triplophysa rosa</name>
    <name type="common">Cave loach</name>
    <dbReference type="NCBI Taxonomy" id="992332"/>
    <lineage>
        <taxon>Eukaryota</taxon>
        <taxon>Metazoa</taxon>
        <taxon>Chordata</taxon>
        <taxon>Craniata</taxon>
        <taxon>Vertebrata</taxon>
        <taxon>Euteleostomi</taxon>
        <taxon>Actinopterygii</taxon>
        <taxon>Neopterygii</taxon>
        <taxon>Teleostei</taxon>
        <taxon>Ostariophysi</taxon>
        <taxon>Cypriniformes</taxon>
        <taxon>Nemacheilidae</taxon>
        <taxon>Triplophysa</taxon>
    </lineage>
</organism>
<name>A0A9W8C8Z4_TRIRA</name>
<dbReference type="PANTHER" id="PTHR33443">
    <property type="entry name" value="ZGC:112980"/>
    <property type="match status" value="1"/>
</dbReference>
<evidence type="ECO:0000313" key="1">
    <source>
        <dbReference type="EMBL" id="KAI7811077.1"/>
    </source>
</evidence>
<evidence type="ECO:0000313" key="2">
    <source>
        <dbReference type="Proteomes" id="UP001059041"/>
    </source>
</evidence>
<comment type="caution">
    <text evidence="1">The sequence shown here is derived from an EMBL/GenBank/DDBJ whole genome shotgun (WGS) entry which is preliminary data.</text>
</comment>
<gene>
    <name evidence="1" type="ORF">IRJ41_010095</name>
</gene>
<reference evidence="1" key="1">
    <citation type="submission" date="2021-02" db="EMBL/GenBank/DDBJ databases">
        <title>Comparative genomics reveals that relaxation of natural selection precedes convergent phenotypic evolution of cavefish.</title>
        <authorList>
            <person name="Peng Z."/>
        </authorList>
    </citation>
    <scope>NUCLEOTIDE SEQUENCE</scope>
    <source>
        <tissue evidence="1">Muscle</tissue>
    </source>
</reference>
<accession>A0A9W8C8Z4</accession>
<dbReference type="PANTHER" id="PTHR33443:SF30">
    <property type="entry name" value="SARCOSINE DEHYDROGENASE-2C PROTEIN"/>
    <property type="match status" value="1"/>
</dbReference>
<sequence length="733" mass="82972">MQFDGGVMLKITMEENIPIIILSDEDDDDADESMTLNDSSVLFVENENNETEISKHIEQVDEDLAITYTQTGTVLPHARYDCTLHFCRAEQDLSGPLQQNAKYCDQCFCYVCDKQVSMCEFWTTPGICHCNAHKHSMYWKALRYKSLMGYLHELNFAFDPLDMDSDLRHAETSLKKFAGSLAMNYAVFMMGCGPQKTSVSCRCNCHCINDNTVIQAGCKGCQKHHLKVLSFDYSPVSQHIQMFLQEAMKENPKACIVMLLGAVKIFISHTAPGNTHAAFAVSDAVTLLQWRIITKVWMLLVSCDFSSSFAKQLEAFYQRLPLLVVSPLPKSLHVLPWDDPLLSAVIKGQNISGERHVKGRRLEILSEPLGLIEARVCRLEQLNKYRELARYLKVVKSHNIPQLQRLKDLVPLYLCKVGEYSAAVNALLSPVPCAPCPASRLTPPQFRAYLRIFTSGHAPKIENPQSDSRNVNTIMPDHLLAAEWTPVEGSNLLKGMEVLKFALRVLNCNNAVFSHTESWVYLLSVVSCSHIAQDGLVVAAFYDEPDANFQMVTRGIASSILQELTATSEIEIPKTFENGYPDQARLLLATQALVLRILHSQFSPVLTVILSFRFNRWALRTLYFGLLVRPDVLHYLLCCVVEELSRDQYQSKRSESDHSLISYFLCLFFLENDIVLTATAYPTNTLLATWNEVHFPWQNSLRTYLECNIASLSKEKCQILQQIQLKAAYPHPE</sequence>
<dbReference type="AlphaFoldDB" id="A0A9W8C8Z4"/>
<dbReference type="EMBL" id="JAFHDT010000004">
    <property type="protein sequence ID" value="KAI7811077.1"/>
    <property type="molecule type" value="Genomic_DNA"/>
</dbReference>
<dbReference type="InterPro" id="IPR053234">
    <property type="entry name" value="RPM1_Interactor"/>
</dbReference>
<dbReference type="Proteomes" id="UP001059041">
    <property type="component" value="Linkage Group LG4"/>
</dbReference>
<keyword evidence="2" id="KW-1185">Reference proteome</keyword>
<protein>
    <submittedName>
        <fullName evidence="1">Uncharacterized protein</fullName>
    </submittedName>
</protein>
<proteinExistence type="predicted"/>
<dbReference type="OrthoDB" id="266020at2759"/>